<dbReference type="PROSITE" id="PS50994">
    <property type="entry name" value="INTEGRASE"/>
    <property type="match status" value="1"/>
</dbReference>
<comment type="caution">
    <text evidence="3">The sequence shown here is derived from an EMBL/GenBank/DDBJ whole genome shotgun (WGS) entry which is preliminary data.</text>
</comment>
<dbReference type="PROSITE" id="PS50879">
    <property type="entry name" value="RNASE_H_1"/>
    <property type="match status" value="1"/>
</dbReference>
<dbReference type="Pfam" id="PF00665">
    <property type="entry name" value="rve"/>
    <property type="match status" value="1"/>
</dbReference>
<dbReference type="InterPro" id="IPR012337">
    <property type="entry name" value="RNaseH-like_sf"/>
</dbReference>
<dbReference type="SUPFAM" id="SSF53098">
    <property type="entry name" value="Ribonuclease H-like"/>
    <property type="match status" value="2"/>
</dbReference>
<evidence type="ECO:0000259" key="1">
    <source>
        <dbReference type="PROSITE" id="PS50879"/>
    </source>
</evidence>
<dbReference type="PANTHER" id="PTHR48475:SF2">
    <property type="entry name" value="RIBONUCLEASE H"/>
    <property type="match status" value="1"/>
</dbReference>
<gene>
    <name evidence="3" type="ORF">Slati_2440400</name>
</gene>
<dbReference type="InterPro" id="IPR002156">
    <property type="entry name" value="RNaseH_domain"/>
</dbReference>
<reference evidence="3" key="1">
    <citation type="submission" date="2020-06" db="EMBL/GenBank/DDBJ databases">
        <authorList>
            <person name="Li T."/>
            <person name="Hu X."/>
            <person name="Zhang T."/>
            <person name="Song X."/>
            <person name="Zhang H."/>
            <person name="Dai N."/>
            <person name="Sheng W."/>
            <person name="Hou X."/>
            <person name="Wei L."/>
        </authorList>
    </citation>
    <scope>NUCLEOTIDE SEQUENCE</scope>
    <source>
        <strain evidence="3">KEN1</strain>
        <tissue evidence="3">Leaf</tissue>
    </source>
</reference>
<name>A0AAW2WE12_9LAMI</name>
<dbReference type="PANTHER" id="PTHR48475">
    <property type="entry name" value="RIBONUCLEASE H"/>
    <property type="match status" value="1"/>
</dbReference>
<feature type="domain" description="Integrase catalytic" evidence="2">
    <location>
        <begin position="244"/>
        <end position="405"/>
    </location>
</feature>
<evidence type="ECO:0000259" key="2">
    <source>
        <dbReference type="PROSITE" id="PS50994"/>
    </source>
</evidence>
<feature type="domain" description="RNase H type-1" evidence="1">
    <location>
        <begin position="9"/>
        <end position="138"/>
    </location>
</feature>
<dbReference type="GO" id="GO:0004523">
    <property type="term" value="F:RNA-DNA hybrid ribonuclease activity"/>
    <property type="evidence" value="ECO:0007669"/>
    <property type="project" value="InterPro"/>
</dbReference>
<sequence length="509" mass="56078">MAHDEASISVPTWSLYVDGSSTAIGSGAGIVLESPQGDKLEYAIKLEFPASNNEAEYEALLAGGELALAVGAKKIVVCSDSQLVVNQIQGSYEARGEKMAKYLLKAKELLDKFEESSLIQVSRADNVTADQLAKISSSIAAIRNRRITYLSSDRAAVEQQVEILCMNPPPTSWKEDIVRFLTQGTTSGDPKEAKAMIVKAARFVMIDGALYKRGFSQPFLKCLTPEEGNYVLRETREGICGNHLGGKALAGKVVRQDLVGLFPQATGQRKFLIVVVDYFTKWVEAEPLAKITEKEVIKFLWKNIVCRFGIPHALISDNGTQFSGKKLKEWCEGLAIKQFFTSVSNPQANGQTEVTNRTILQHLKTRLGTAKGAWVEELPSVLWAYRTTPRTSTGESPFTLSYGTEAVAPAEIGELSWRVKYYDAASNAQGLRMNLDFIDEAREMAAARAAMYKARMAKAYNARVKPRNFQVGDLVLRKAEASSPVGKLDPKWEGPYKVVEIVNGRAYKL</sequence>
<evidence type="ECO:0000313" key="3">
    <source>
        <dbReference type="EMBL" id="KAL0439574.1"/>
    </source>
</evidence>
<dbReference type="AlphaFoldDB" id="A0AAW2WE12"/>
<dbReference type="GO" id="GO:0003676">
    <property type="term" value="F:nucleic acid binding"/>
    <property type="evidence" value="ECO:0007669"/>
    <property type="project" value="InterPro"/>
</dbReference>
<dbReference type="GO" id="GO:0015074">
    <property type="term" value="P:DNA integration"/>
    <property type="evidence" value="ECO:0007669"/>
    <property type="project" value="InterPro"/>
</dbReference>
<dbReference type="InterPro" id="IPR036397">
    <property type="entry name" value="RNaseH_sf"/>
</dbReference>
<accession>A0AAW2WE12</accession>
<dbReference type="EMBL" id="JACGWN010000008">
    <property type="protein sequence ID" value="KAL0439574.1"/>
    <property type="molecule type" value="Genomic_DNA"/>
</dbReference>
<dbReference type="Pfam" id="PF13456">
    <property type="entry name" value="RVT_3"/>
    <property type="match status" value="1"/>
</dbReference>
<dbReference type="Gene3D" id="3.30.420.10">
    <property type="entry name" value="Ribonuclease H-like superfamily/Ribonuclease H"/>
    <property type="match status" value="2"/>
</dbReference>
<proteinExistence type="predicted"/>
<dbReference type="CDD" id="cd09279">
    <property type="entry name" value="RNase_HI_like"/>
    <property type="match status" value="1"/>
</dbReference>
<organism evidence="3">
    <name type="scientific">Sesamum latifolium</name>
    <dbReference type="NCBI Taxonomy" id="2727402"/>
    <lineage>
        <taxon>Eukaryota</taxon>
        <taxon>Viridiplantae</taxon>
        <taxon>Streptophyta</taxon>
        <taxon>Embryophyta</taxon>
        <taxon>Tracheophyta</taxon>
        <taxon>Spermatophyta</taxon>
        <taxon>Magnoliopsida</taxon>
        <taxon>eudicotyledons</taxon>
        <taxon>Gunneridae</taxon>
        <taxon>Pentapetalae</taxon>
        <taxon>asterids</taxon>
        <taxon>lamiids</taxon>
        <taxon>Lamiales</taxon>
        <taxon>Pedaliaceae</taxon>
        <taxon>Sesamum</taxon>
    </lineage>
</organism>
<protein>
    <submittedName>
        <fullName evidence="3">Gag-Pol polyprotein</fullName>
    </submittedName>
</protein>
<dbReference type="InterPro" id="IPR001584">
    <property type="entry name" value="Integrase_cat-core"/>
</dbReference>
<reference evidence="3" key="2">
    <citation type="journal article" date="2024" name="Plant">
        <title>Genomic evolution and insights into agronomic trait innovations of Sesamum species.</title>
        <authorList>
            <person name="Miao H."/>
            <person name="Wang L."/>
            <person name="Qu L."/>
            <person name="Liu H."/>
            <person name="Sun Y."/>
            <person name="Le M."/>
            <person name="Wang Q."/>
            <person name="Wei S."/>
            <person name="Zheng Y."/>
            <person name="Lin W."/>
            <person name="Duan Y."/>
            <person name="Cao H."/>
            <person name="Xiong S."/>
            <person name="Wang X."/>
            <person name="Wei L."/>
            <person name="Li C."/>
            <person name="Ma Q."/>
            <person name="Ju M."/>
            <person name="Zhao R."/>
            <person name="Li G."/>
            <person name="Mu C."/>
            <person name="Tian Q."/>
            <person name="Mei H."/>
            <person name="Zhang T."/>
            <person name="Gao T."/>
            <person name="Zhang H."/>
        </authorList>
    </citation>
    <scope>NUCLEOTIDE SEQUENCE</scope>
    <source>
        <strain evidence="3">KEN1</strain>
    </source>
</reference>